<proteinExistence type="predicted"/>
<accession>A0A0G3EDB0</accession>
<organism evidence="2 3">
    <name type="scientific">Kiritimatiella glycovorans</name>
    <dbReference type="NCBI Taxonomy" id="1307763"/>
    <lineage>
        <taxon>Bacteria</taxon>
        <taxon>Pseudomonadati</taxon>
        <taxon>Kiritimatiellota</taxon>
        <taxon>Kiritimatiellia</taxon>
        <taxon>Kiritimatiellales</taxon>
        <taxon>Kiritimatiellaceae</taxon>
        <taxon>Kiritimatiella</taxon>
    </lineage>
</organism>
<dbReference type="Pfam" id="PF13524">
    <property type="entry name" value="Glyco_trans_1_2"/>
    <property type="match status" value="1"/>
</dbReference>
<gene>
    <name evidence="2" type="ORF">L21SP4_01198</name>
</gene>
<reference evidence="2 3" key="2">
    <citation type="journal article" date="2016" name="ISME J.">
        <title>Characterization of the first cultured representative of Verrucomicrobia subdivision 5 indicates the proposal of a novel phylum.</title>
        <authorList>
            <person name="Spring S."/>
            <person name="Bunk B."/>
            <person name="Sproer C."/>
            <person name="Schumann P."/>
            <person name="Rohde M."/>
            <person name="Tindall B.J."/>
            <person name="Klenk H.P."/>
        </authorList>
    </citation>
    <scope>NUCLEOTIDE SEQUENCE [LARGE SCALE GENOMIC DNA]</scope>
    <source>
        <strain evidence="2 3">L21-Fru-AB</strain>
    </source>
</reference>
<sequence length="340" mass="39511">MRIVHVDNLQIRRYGRAKVSTGRKLMYGMVRNNYKVCEFSERDIARFEAPLKIKPLGVRIANRRLIETCDNFHPDLVLMGHCDLIENGTLREIRRLLPSVRIAYRNVDPPWEERNIERVRRRMEAADAIFMTTGGDFLRQFCTGKNRVAWMPNPCDPAVEDQNNAEKTAFDRDLVFCGVGQPTDERYPFIEQLHDELKGRLKFESFGMHGHPAVWGRDYDDVIAGSRMGLNLDRFRGHELYSSARISQLMGNGLLTVLWERTDLKRFIDDGMALYFRDMDDLVAKLNHYRKHDEERRAVAARGRDFYQRAFSGRAVSRFMVETTLTGEAGDAPWADQIYP</sequence>
<dbReference type="EMBL" id="CP010904">
    <property type="protein sequence ID" value="AKJ64446.1"/>
    <property type="molecule type" value="Genomic_DNA"/>
</dbReference>
<protein>
    <recommendedName>
        <fullName evidence="1">Spore protein YkvP/CgeB glycosyl transferase-like domain-containing protein</fullName>
    </recommendedName>
</protein>
<dbReference type="RefSeq" id="WP_052881776.1">
    <property type="nucleotide sequence ID" value="NZ_CP010904.1"/>
</dbReference>
<feature type="domain" description="Spore protein YkvP/CgeB glycosyl transferase-like" evidence="1">
    <location>
        <begin position="189"/>
        <end position="315"/>
    </location>
</feature>
<dbReference type="STRING" id="1307763.L21SP4_01198"/>
<dbReference type="KEGG" id="vbl:L21SP4_01198"/>
<name>A0A0G3EDB0_9BACT</name>
<dbReference type="Proteomes" id="UP000035268">
    <property type="component" value="Chromosome"/>
</dbReference>
<evidence type="ECO:0000313" key="3">
    <source>
        <dbReference type="Proteomes" id="UP000035268"/>
    </source>
</evidence>
<dbReference type="InterPro" id="IPR055259">
    <property type="entry name" value="YkvP/CgeB_Glyco_trans-like"/>
</dbReference>
<keyword evidence="3" id="KW-1185">Reference proteome</keyword>
<reference evidence="3" key="1">
    <citation type="submission" date="2015-02" db="EMBL/GenBank/DDBJ databases">
        <title>Description and complete genome sequence of the first cultured representative of the subdivision 5 of the Verrucomicrobia phylum.</title>
        <authorList>
            <person name="Spring S."/>
            <person name="Bunk B."/>
            <person name="Sproer C."/>
            <person name="Klenk H.-P."/>
        </authorList>
    </citation>
    <scope>NUCLEOTIDE SEQUENCE [LARGE SCALE GENOMIC DNA]</scope>
    <source>
        <strain evidence="3">L21-Fru-AB</strain>
    </source>
</reference>
<dbReference type="OrthoDB" id="9807414at2"/>
<evidence type="ECO:0000259" key="1">
    <source>
        <dbReference type="Pfam" id="PF13524"/>
    </source>
</evidence>
<evidence type="ECO:0000313" key="2">
    <source>
        <dbReference type="EMBL" id="AKJ64446.1"/>
    </source>
</evidence>
<dbReference type="AlphaFoldDB" id="A0A0G3EDB0"/>